<dbReference type="EC" id="3.6.1.9" evidence="4"/>
<dbReference type="AlphaFoldDB" id="A0A437J987"/>
<gene>
    <name evidence="5" type="primary">maf</name>
    <name evidence="5" type="ORF">ENE74_07490</name>
</gene>
<keyword evidence="2 4" id="KW-0378">Hydrolase</keyword>
<feature type="site" description="Important for substrate specificity" evidence="4">
    <location>
        <position position="168"/>
    </location>
</feature>
<dbReference type="GO" id="GO:0005737">
    <property type="term" value="C:cytoplasm"/>
    <property type="evidence" value="ECO:0007669"/>
    <property type="project" value="UniProtKB-SubCell"/>
</dbReference>
<dbReference type="OrthoDB" id="9807767at2"/>
<organism evidence="5 6">
    <name type="scientific">Sphingobium algorifonticola</name>
    <dbReference type="NCBI Taxonomy" id="2008318"/>
    <lineage>
        <taxon>Bacteria</taxon>
        <taxon>Pseudomonadati</taxon>
        <taxon>Pseudomonadota</taxon>
        <taxon>Alphaproteobacteria</taxon>
        <taxon>Sphingomonadales</taxon>
        <taxon>Sphingomonadaceae</taxon>
        <taxon>Sphingobium</taxon>
    </lineage>
</organism>
<keyword evidence="4" id="KW-0963">Cytoplasm</keyword>
<dbReference type="InterPro" id="IPR003697">
    <property type="entry name" value="Maf-like"/>
</dbReference>
<evidence type="ECO:0000313" key="6">
    <source>
        <dbReference type="Proteomes" id="UP000282977"/>
    </source>
</evidence>
<reference evidence="5 6" key="1">
    <citation type="submission" date="2019-01" db="EMBL/GenBank/DDBJ databases">
        <authorList>
            <person name="Chen W.-M."/>
        </authorList>
    </citation>
    <scope>NUCLEOTIDE SEQUENCE [LARGE SCALE GENOMIC DNA]</scope>
    <source>
        <strain evidence="5 6">TLA-22</strain>
    </source>
</reference>
<dbReference type="PIRSF" id="PIRSF006305">
    <property type="entry name" value="Maf"/>
    <property type="match status" value="1"/>
</dbReference>
<dbReference type="GO" id="GO:0036218">
    <property type="term" value="F:dTTP diphosphatase activity"/>
    <property type="evidence" value="ECO:0007669"/>
    <property type="project" value="RHEA"/>
</dbReference>
<proteinExistence type="inferred from homology"/>
<evidence type="ECO:0000256" key="3">
    <source>
        <dbReference type="ARBA" id="ARBA00023080"/>
    </source>
</evidence>
<dbReference type="Proteomes" id="UP000282977">
    <property type="component" value="Unassembled WGS sequence"/>
</dbReference>
<dbReference type="GO" id="GO:0036221">
    <property type="term" value="F:UTP diphosphatase activity"/>
    <property type="evidence" value="ECO:0007669"/>
    <property type="project" value="RHEA"/>
</dbReference>
<dbReference type="HAMAP" id="MF_00528">
    <property type="entry name" value="Maf"/>
    <property type="match status" value="1"/>
</dbReference>
<keyword evidence="6" id="KW-1185">Reference proteome</keyword>
<dbReference type="SUPFAM" id="SSF52972">
    <property type="entry name" value="ITPase-like"/>
    <property type="match status" value="1"/>
</dbReference>
<comment type="function">
    <text evidence="4">Nucleoside triphosphate pyrophosphatase that hydrolyzes dTTP and UTP. May have a dual role in cell division arrest and in preventing the incorporation of modified nucleotides into cellular nucleic acids.</text>
</comment>
<dbReference type="RefSeq" id="WP_127690253.1">
    <property type="nucleotide sequence ID" value="NZ_RZUL01000002.1"/>
</dbReference>
<comment type="caution">
    <text evidence="4">Lacks conserved residue(s) required for the propagation of feature annotation.</text>
</comment>
<comment type="cofactor">
    <cofactor evidence="1 4">
        <name>a divalent metal cation</name>
        <dbReference type="ChEBI" id="CHEBI:60240"/>
    </cofactor>
</comment>
<protein>
    <recommendedName>
        <fullName evidence="4">dTTP/UTP pyrophosphatase</fullName>
        <shortName evidence="4">dTTPase/UTPase</shortName>
        <ecNumber evidence="4">3.6.1.9</ecNumber>
    </recommendedName>
    <alternativeName>
        <fullName evidence="4">Nucleoside triphosphate pyrophosphatase</fullName>
    </alternativeName>
    <alternativeName>
        <fullName evidence="4">Nucleotide pyrophosphatase</fullName>
        <shortName evidence="4">Nucleotide PPase</shortName>
    </alternativeName>
</protein>
<accession>A0A437J987</accession>
<feature type="active site" description="Proton acceptor" evidence="4">
    <location>
        <position position="84"/>
    </location>
</feature>
<evidence type="ECO:0000313" key="5">
    <source>
        <dbReference type="EMBL" id="RVT42069.1"/>
    </source>
</evidence>
<comment type="catalytic activity">
    <reaction evidence="4">
        <text>UTP + H2O = UMP + diphosphate + H(+)</text>
        <dbReference type="Rhea" id="RHEA:29395"/>
        <dbReference type="ChEBI" id="CHEBI:15377"/>
        <dbReference type="ChEBI" id="CHEBI:15378"/>
        <dbReference type="ChEBI" id="CHEBI:33019"/>
        <dbReference type="ChEBI" id="CHEBI:46398"/>
        <dbReference type="ChEBI" id="CHEBI:57865"/>
        <dbReference type="EC" id="3.6.1.9"/>
    </reaction>
</comment>
<dbReference type="EMBL" id="RZUL01000002">
    <property type="protein sequence ID" value="RVT42069.1"/>
    <property type="molecule type" value="Genomic_DNA"/>
</dbReference>
<comment type="subcellular location">
    <subcellularLocation>
        <location evidence="4">Cytoplasm</location>
    </subcellularLocation>
</comment>
<comment type="catalytic activity">
    <reaction evidence="4">
        <text>dTTP + H2O = dTMP + diphosphate + H(+)</text>
        <dbReference type="Rhea" id="RHEA:28534"/>
        <dbReference type="ChEBI" id="CHEBI:15377"/>
        <dbReference type="ChEBI" id="CHEBI:15378"/>
        <dbReference type="ChEBI" id="CHEBI:33019"/>
        <dbReference type="ChEBI" id="CHEBI:37568"/>
        <dbReference type="ChEBI" id="CHEBI:63528"/>
        <dbReference type="EC" id="3.6.1.9"/>
    </reaction>
</comment>
<evidence type="ECO:0000256" key="1">
    <source>
        <dbReference type="ARBA" id="ARBA00001968"/>
    </source>
</evidence>
<comment type="caution">
    <text evidence="5">The sequence shown here is derived from an EMBL/GenBank/DDBJ whole genome shotgun (WGS) entry which is preliminary data.</text>
</comment>
<dbReference type="GO" id="GO:0009117">
    <property type="term" value="P:nucleotide metabolic process"/>
    <property type="evidence" value="ECO:0007669"/>
    <property type="project" value="UniProtKB-KW"/>
</dbReference>
<dbReference type="PANTHER" id="PTHR43213:SF5">
    <property type="entry name" value="BIFUNCTIONAL DTTP_UTP PYROPHOSPHATASE_METHYLTRANSFERASE PROTEIN-RELATED"/>
    <property type="match status" value="1"/>
</dbReference>
<keyword evidence="3 4" id="KW-0546">Nucleotide metabolism</keyword>
<comment type="similarity">
    <text evidence="4">Belongs to the Maf family. YhdE subfamily.</text>
</comment>
<dbReference type="PANTHER" id="PTHR43213">
    <property type="entry name" value="BIFUNCTIONAL DTTP/UTP PYROPHOSPHATASE/METHYLTRANSFERASE PROTEIN-RELATED"/>
    <property type="match status" value="1"/>
</dbReference>
<sequence length="205" mass="21468">MTGAAAADAVPGDRAQRLVLASASPRRLDLLRQILVVPDTIDPADIDETPGRTEIPEPYAARMALEKAQAVAPRHPGSLILSGDTVVAAGRRILPKAESAAQARHCLTLLSGRRHRVLSAVALIGADGVARHRLSISIVTFKRLHEDEIAAYLASGEWHGKAGGYAIQGRAAGLIRALSGSHSGVVGLPLYETRALLVAAGYPCA</sequence>
<dbReference type="NCBIfam" id="TIGR00172">
    <property type="entry name" value="maf"/>
    <property type="match status" value="1"/>
</dbReference>
<dbReference type="Gene3D" id="3.90.950.10">
    <property type="match status" value="1"/>
</dbReference>
<name>A0A437J987_9SPHN</name>
<dbReference type="CDD" id="cd00555">
    <property type="entry name" value="Maf"/>
    <property type="match status" value="1"/>
</dbReference>
<evidence type="ECO:0000256" key="4">
    <source>
        <dbReference type="HAMAP-Rule" id="MF_00528"/>
    </source>
</evidence>
<dbReference type="InterPro" id="IPR029001">
    <property type="entry name" value="ITPase-like_fam"/>
</dbReference>
<feature type="site" description="Important for substrate specificity" evidence="4">
    <location>
        <position position="26"/>
    </location>
</feature>
<feature type="site" description="Important for substrate specificity" evidence="4">
    <location>
        <position position="85"/>
    </location>
</feature>
<evidence type="ECO:0000256" key="2">
    <source>
        <dbReference type="ARBA" id="ARBA00022801"/>
    </source>
</evidence>
<dbReference type="Pfam" id="PF02545">
    <property type="entry name" value="Maf"/>
    <property type="match status" value="1"/>
</dbReference>